<gene>
    <name evidence="2" type="ORF">Mhypo_02813</name>
</gene>
<comment type="caution">
    <text evidence="2">The sequence shown here is derived from an EMBL/GenBank/DDBJ whole genome shotgun (WGS) entry which is preliminary data.</text>
</comment>
<dbReference type="Proteomes" id="UP000265443">
    <property type="component" value="Unassembled WGS sequence"/>
</dbReference>
<evidence type="ECO:0000313" key="3">
    <source>
        <dbReference type="Proteomes" id="UP000265443"/>
    </source>
</evidence>
<evidence type="ECO:0000259" key="1">
    <source>
        <dbReference type="Pfam" id="PF18480"/>
    </source>
</evidence>
<dbReference type="Pfam" id="PF18480">
    <property type="entry name" value="DUF5615"/>
    <property type="match status" value="1"/>
</dbReference>
<dbReference type="InterPro" id="IPR041049">
    <property type="entry name" value="DUF5615"/>
</dbReference>
<proteinExistence type="predicted"/>
<organism evidence="2 3">
    <name type="scientific">Meiothermus hypogaeus</name>
    <dbReference type="NCBI Taxonomy" id="884155"/>
    <lineage>
        <taxon>Bacteria</taxon>
        <taxon>Thermotogati</taxon>
        <taxon>Deinococcota</taxon>
        <taxon>Deinococci</taxon>
        <taxon>Thermales</taxon>
        <taxon>Thermaceae</taxon>
        <taxon>Meiothermus</taxon>
    </lineage>
</organism>
<keyword evidence="3" id="KW-1185">Reference proteome</keyword>
<protein>
    <recommendedName>
        <fullName evidence="1">DUF5615 domain-containing protein</fullName>
    </recommendedName>
</protein>
<accession>A0ABX9MIV8</accession>
<dbReference type="EMBL" id="QWKY01000069">
    <property type="protein sequence ID" value="RIH75659.1"/>
    <property type="molecule type" value="Genomic_DNA"/>
</dbReference>
<sequence length="147" mass="17009">MRSRRFFSWRGRGVAAFSHPGEKASGYSLGIMRILLDENIPQRVLWWLIGEGHEVVTAREAGLTGRSDAVLYAYAERHNYVLVTLDLDFSDPLRFPLSFPRIVLRPVVIDPELMREILRDVFREGYPLWGELYVVQPEGIARYSEEL</sequence>
<evidence type="ECO:0000313" key="2">
    <source>
        <dbReference type="EMBL" id="RIH75659.1"/>
    </source>
</evidence>
<name>A0ABX9MIV8_9DEIN</name>
<reference evidence="2 3" key="1">
    <citation type="submission" date="2018-08" db="EMBL/GenBank/DDBJ databases">
        <title>Meiothermus hypogaeus DSM 23238 genome sequencing project.</title>
        <authorList>
            <person name="Da Costa M.S."/>
            <person name="Albuquerque L."/>
            <person name="Raposo P."/>
            <person name="Froufe H.J.C."/>
            <person name="Barroso C.S."/>
            <person name="Egas C."/>
        </authorList>
    </citation>
    <scope>NUCLEOTIDE SEQUENCE [LARGE SCALE GENOMIC DNA]</scope>
    <source>
        <strain evidence="2 3">DSM 23238</strain>
    </source>
</reference>
<feature type="domain" description="DUF5615" evidence="1">
    <location>
        <begin position="32"/>
        <end position="124"/>
    </location>
</feature>